<evidence type="ECO:0000256" key="11">
    <source>
        <dbReference type="ARBA" id="ARBA00023277"/>
    </source>
</evidence>
<dbReference type="PANTHER" id="PTHR33353">
    <property type="entry name" value="PUTATIVE (AFU_ORTHOLOGUE AFUA_1G12560)-RELATED"/>
    <property type="match status" value="1"/>
</dbReference>
<dbReference type="PANTHER" id="PTHR33353:SF10">
    <property type="entry name" value="ENDO-BETA-1,4-GLUCANASE D"/>
    <property type="match status" value="1"/>
</dbReference>
<proteinExistence type="inferred from homology"/>
<organism evidence="18 19">
    <name type="scientific">Tothia fuscella</name>
    <dbReference type="NCBI Taxonomy" id="1048955"/>
    <lineage>
        <taxon>Eukaryota</taxon>
        <taxon>Fungi</taxon>
        <taxon>Dikarya</taxon>
        <taxon>Ascomycota</taxon>
        <taxon>Pezizomycotina</taxon>
        <taxon>Dothideomycetes</taxon>
        <taxon>Pleosporomycetidae</taxon>
        <taxon>Venturiales</taxon>
        <taxon>Cylindrosympodiaceae</taxon>
        <taxon>Tothia</taxon>
    </lineage>
</organism>
<dbReference type="CDD" id="cd21175">
    <property type="entry name" value="LPMO_AA9"/>
    <property type="match status" value="1"/>
</dbReference>
<keyword evidence="4" id="KW-0479">Metal-binding</keyword>
<evidence type="ECO:0000256" key="13">
    <source>
        <dbReference type="ARBA" id="ARBA00044502"/>
    </source>
</evidence>
<dbReference type="Gene3D" id="2.70.50.70">
    <property type="match status" value="1"/>
</dbReference>
<dbReference type="GO" id="GO:0016787">
    <property type="term" value="F:hydrolase activity"/>
    <property type="evidence" value="ECO:0007669"/>
    <property type="project" value="UniProtKB-KW"/>
</dbReference>
<gene>
    <name evidence="18" type="ORF">EJ08DRAFT_667508</name>
</gene>
<feature type="signal peptide" evidence="16">
    <location>
        <begin position="1"/>
        <end position="20"/>
    </location>
</feature>
<feature type="domain" description="Auxiliary Activity family 9 catalytic" evidence="17">
    <location>
        <begin position="21"/>
        <end position="213"/>
    </location>
</feature>
<keyword evidence="5 16" id="KW-0732">Signal</keyword>
<accession>A0A9P4U3N9</accession>
<reference evidence="18" key="1">
    <citation type="journal article" date="2020" name="Stud. Mycol.">
        <title>101 Dothideomycetes genomes: a test case for predicting lifestyles and emergence of pathogens.</title>
        <authorList>
            <person name="Haridas S."/>
            <person name="Albert R."/>
            <person name="Binder M."/>
            <person name="Bloem J."/>
            <person name="Labutti K."/>
            <person name="Salamov A."/>
            <person name="Andreopoulos B."/>
            <person name="Baker S."/>
            <person name="Barry K."/>
            <person name="Bills G."/>
            <person name="Bluhm B."/>
            <person name="Cannon C."/>
            <person name="Castanera R."/>
            <person name="Culley D."/>
            <person name="Daum C."/>
            <person name="Ezra D."/>
            <person name="Gonzalez J."/>
            <person name="Henrissat B."/>
            <person name="Kuo A."/>
            <person name="Liang C."/>
            <person name="Lipzen A."/>
            <person name="Lutzoni F."/>
            <person name="Magnuson J."/>
            <person name="Mondo S."/>
            <person name="Nolan M."/>
            <person name="Ohm R."/>
            <person name="Pangilinan J."/>
            <person name="Park H.-J."/>
            <person name="Ramirez L."/>
            <person name="Alfaro M."/>
            <person name="Sun H."/>
            <person name="Tritt A."/>
            <person name="Yoshinaga Y."/>
            <person name="Zwiers L.-H."/>
            <person name="Turgeon B."/>
            <person name="Goodwin S."/>
            <person name="Spatafora J."/>
            <person name="Crous P."/>
            <person name="Grigoriev I."/>
        </authorList>
    </citation>
    <scope>NUCLEOTIDE SEQUENCE</scope>
    <source>
        <strain evidence="18">CBS 130266</strain>
    </source>
</reference>
<dbReference type="OrthoDB" id="4849160at2759"/>
<keyword evidence="10" id="KW-1015">Disulfide bond</keyword>
<evidence type="ECO:0000256" key="12">
    <source>
        <dbReference type="ARBA" id="ARBA00023326"/>
    </source>
</evidence>
<dbReference type="AlphaFoldDB" id="A0A9P4U3N9"/>
<keyword evidence="8" id="KW-0186">Copper</keyword>
<dbReference type="GO" id="GO:0046872">
    <property type="term" value="F:metal ion binding"/>
    <property type="evidence" value="ECO:0007669"/>
    <property type="project" value="UniProtKB-KW"/>
</dbReference>
<keyword evidence="18" id="KW-0378">Hydrolase</keyword>
<comment type="caution">
    <text evidence="18">The sequence shown here is derived from an EMBL/GenBank/DDBJ whole genome shotgun (WGS) entry which is preliminary data.</text>
</comment>
<evidence type="ECO:0000256" key="4">
    <source>
        <dbReference type="ARBA" id="ARBA00022723"/>
    </source>
</evidence>
<evidence type="ECO:0000256" key="10">
    <source>
        <dbReference type="ARBA" id="ARBA00023157"/>
    </source>
</evidence>
<evidence type="ECO:0000256" key="15">
    <source>
        <dbReference type="ARBA" id="ARBA00047174"/>
    </source>
</evidence>
<dbReference type="EC" id="1.14.99.56" evidence="15"/>
<evidence type="ECO:0000256" key="1">
    <source>
        <dbReference type="ARBA" id="ARBA00001973"/>
    </source>
</evidence>
<evidence type="ECO:0000256" key="9">
    <source>
        <dbReference type="ARBA" id="ARBA00023033"/>
    </source>
</evidence>
<evidence type="ECO:0000259" key="17">
    <source>
        <dbReference type="Pfam" id="PF03443"/>
    </source>
</evidence>
<dbReference type="GO" id="GO:0030245">
    <property type="term" value="P:cellulose catabolic process"/>
    <property type="evidence" value="ECO:0007669"/>
    <property type="project" value="UniProtKB-KW"/>
</dbReference>
<evidence type="ECO:0000256" key="5">
    <source>
        <dbReference type="ARBA" id="ARBA00022729"/>
    </source>
</evidence>
<sequence>MLSLLAGLLSITCLTQLASAHGSLKAIEVGGQRYMAWQINQDQFQKPPPIRYARGCGDAGNIPISTLIPVNTGAKVKFVWDQWGSSHSGPVMTYMARCTPNCETFKGDSGPAWFKIDQMAYDKSKNPPWGSDMLGRNGATWNVTIPSSIAQGEYLRHEILGLHVAGKPNGAQFYPSCTQIKVSGSGTANPKGVALPGAYKPGDKDGILVELWKFNQGMVTYIAPGGPVWTGK</sequence>
<name>A0A9P4U3N9_9PEZI</name>
<keyword evidence="6" id="KW-0136">Cellulose degradation</keyword>
<evidence type="ECO:0000256" key="14">
    <source>
        <dbReference type="ARBA" id="ARBA00045077"/>
    </source>
</evidence>
<keyword evidence="9" id="KW-0503">Monooxygenase</keyword>
<keyword evidence="19" id="KW-1185">Reference proteome</keyword>
<protein>
    <recommendedName>
        <fullName evidence="15">lytic cellulose monooxygenase (C4-dehydrogenating)</fullName>
        <ecNumber evidence="15">1.14.99.56</ecNumber>
    </recommendedName>
</protein>
<evidence type="ECO:0000256" key="8">
    <source>
        <dbReference type="ARBA" id="ARBA00023008"/>
    </source>
</evidence>
<evidence type="ECO:0000256" key="2">
    <source>
        <dbReference type="ARBA" id="ARBA00004613"/>
    </source>
</evidence>
<dbReference type="Proteomes" id="UP000800235">
    <property type="component" value="Unassembled WGS sequence"/>
</dbReference>
<dbReference type="GO" id="GO:0004497">
    <property type="term" value="F:monooxygenase activity"/>
    <property type="evidence" value="ECO:0007669"/>
    <property type="project" value="UniProtKB-KW"/>
</dbReference>
<evidence type="ECO:0000313" key="19">
    <source>
        <dbReference type="Proteomes" id="UP000800235"/>
    </source>
</evidence>
<keyword evidence="7" id="KW-0560">Oxidoreductase</keyword>
<dbReference type="Pfam" id="PF03443">
    <property type="entry name" value="AA9"/>
    <property type="match status" value="1"/>
</dbReference>
<comment type="similarity">
    <text evidence="13">Belongs to the polysaccharide monooxygenase AA9 family.</text>
</comment>
<feature type="chain" id="PRO_5040158865" description="lytic cellulose monooxygenase (C4-dehydrogenating)" evidence="16">
    <location>
        <begin position="21"/>
        <end position="232"/>
    </location>
</feature>
<keyword evidence="12" id="KW-0624">Polysaccharide degradation</keyword>
<evidence type="ECO:0000256" key="16">
    <source>
        <dbReference type="SAM" id="SignalP"/>
    </source>
</evidence>
<comment type="catalytic activity">
    <reaction evidence="14">
        <text>[(1-&gt;4)-beta-D-glucosyl]n+m + reduced acceptor + O2 = 4-dehydro-beta-D-glucosyl-[(1-&gt;4)-beta-D-glucosyl]n-1 + [(1-&gt;4)-beta-D-glucosyl]m + acceptor + H2O.</text>
        <dbReference type="EC" id="1.14.99.56"/>
    </reaction>
</comment>
<evidence type="ECO:0000313" key="18">
    <source>
        <dbReference type="EMBL" id="KAF2436145.1"/>
    </source>
</evidence>
<dbReference type="GO" id="GO:0005576">
    <property type="term" value="C:extracellular region"/>
    <property type="evidence" value="ECO:0007669"/>
    <property type="project" value="UniProtKB-SubCell"/>
</dbReference>
<keyword evidence="11" id="KW-0119">Carbohydrate metabolism</keyword>
<dbReference type="InterPro" id="IPR049892">
    <property type="entry name" value="AA9"/>
</dbReference>
<evidence type="ECO:0000256" key="7">
    <source>
        <dbReference type="ARBA" id="ARBA00023002"/>
    </source>
</evidence>
<dbReference type="InterPro" id="IPR005103">
    <property type="entry name" value="AA9_LPMO"/>
</dbReference>
<keyword evidence="3" id="KW-0964">Secreted</keyword>
<comment type="cofactor">
    <cofactor evidence="1">
        <name>Cu(2+)</name>
        <dbReference type="ChEBI" id="CHEBI:29036"/>
    </cofactor>
</comment>
<evidence type="ECO:0000256" key="3">
    <source>
        <dbReference type="ARBA" id="ARBA00022525"/>
    </source>
</evidence>
<comment type="subcellular location">
    <subcellularLocation>
        <location evidence="2">Secreted</location>
    </subcellularLocation>
</comment>
<dbReference type="EMBL" id="MU007011">
    <property type="protein sequence ID" value="KAF2436145.1"/>
    <property type="molecule type" value="Genomic_DNA"/>
</dbReference>
<evidence type="ECO:0000256" key="6">
    <source>
        <dbReference type="ARBA" id="ARBA00023001"/>
    </source>
</evidence>